<comment type="caution">
    <text evidence="1">The sequence shown here is derived from an EMBL/GenBank/DDBJ whole genome shotgun (WGS) entry which is preliminary data.</text>
</comment>
<gene>
    <name evidence="1" type="ORF">L3X38_010080</name>
</gene>
<name>A0AAD4ZDP2_PRUDU</name>
<evidence type="ECO:0000313" key="2">
    <source>
        <dbReference type="Proteomes" id="UP001054821"/>
    </source>
</evidence>
<evidence type="ECO:0000313" key="1">
    <source>
        <dbReference type="EMBL" id="KAI5342205.1"/>
    </source>
</evidence>
<organism evidence="1 2">
    <name type="scientific">Prunus dulcis</name>
    <name type="common">Almond</name>
    <name type="synonym">Amygdalus dulcis</name>
    <dbReference type="NCBI Taxonomy" id="3755"/>
    <lineage>
        <taxon>Eukaryota</taxon>
        <taxon>Viridiplantae</taxon>
        <taxon>Streptophyta</taxon>
        <taxon>Embryophyta</taxon>
        <taxon>Tracheophyta</taxon>
        <taxon>Spermatophyta</taxon>
        <taxon>Magnoliopsida</taxon>
        <taxon>eudicotyledons</taxon>
        <taxon>Gunneridae</taxon>
        <taxon>Pentapetalae</taxon>
        <taxon>rosids</taxon>
        <taxon>fabids</taxon>
        <taxon>Rosales</taxon>
        <taxon>Rosaceae</taxon>
        <taxon>Amygdaloideae</taxon>
        <taxon>Amygdaleae</taxon>
        <taxon>Prunus</taxon>
    </lineage>
</organism>
<keyword evidence="2" id="KW-1185">Reference proteome</keyword>
<sequence length="107" mass="11383">MIGEDVAKREVIVSPKREVTAKAAKEKRRSQSLVRGLHLNAIEVATASSAQGGDKYAAPSGNQKCAKTSVGHLIVSGMAFFGKRSFCIEDFVDKTEETSLEGSPSSP</sequence>
<dbReference type="EMBL" id="JAJFAZ020000002">
    <property type="protein sequence ID" value="KAI5342205.1"/>
    <property type="molecule type" value="Genomic_DNA"/>
</dbReference>
<protein>
    <submittedName>
        <fullName evidence="1">Uncharacterized protein</fullName>
    </submittedName>
</protein>
<reference evidence="1 2" key="1">
    <citation type="journal article" date="2022" name="G3 (Bethesda)">
        <title>Whole-genome sequence and methylome profiling of the almond [Prunus dulcis (Mill.) D.A. Webb] cultivar 'Nonpareil'.</title>
        <authorList>
            <person name="D'Amico-Willman K.M."/>
            <person name="Ouma W.Z."/>
            <person name="Meulia T."/>
            <person name="Sideli G.M."/>
            <person name="Gradziel T.M."/>
            <person name="Fresnedo-Ramirez J."/>
        </authorList>
    </citation>
    <scope>NUCLEOTIDE SEQUENCE [LARGE SCALE GENOMIC DNA]</scope>
    <source>
        <strain evidence="1">Clone GOH B32 T37-40</strain>
    </source>
</reference>
<dbReference type="Proteomes" id="UP001054821">
    <property type="component" value="Chromosome 2"/>
</dbReference>
<accession>A0AAD4ZDP2</accession>
<proteinExistence type="predicted"/>
<dbReference type="AlphaFoldDB" id="A0AAD4ZDP2"/>